<evidence type="ECO:0000313" key="3">
    <source>
        <dbReference type="Proteomes" id="UP001174136"/>
    </source>
</evidence>
<dbReference type="InterPro" id="IPR019362">
    <property type="entry name" value="MMADHC"/>
</dbReference>
<evidence type="ECO:0000313" key="2">
    <source>
        <dbReference type="EMBL" id="KAK0148731.1"/>
    </source>
</evidence>
<dbReference type="GO" id="GO:0009235">
    <property type="term" value="P:cobalamin metabolic process"/>
    <property type="evidence" value="ECO:0007669"/>
    <property type="project" value="InterPro"/>
</dbReference>
<comment type="caution">
    <text evidence="2">The sequence shown here is derived from an EMBL/GenBank/DDBJ whole genome shotgun (WGS) entry which is preliminary data.</text>
</comment>
<evidence type="ECO:0000256" key="1">
    <source>
        <dbReference type="SAM" id="MobiDB-lite"/>
    </source>
</evidence>
<accession>A0AA47P2Z4</accession>
<feature type="compositionally biased region" description="Low complexity" evidence="1">
    <location>
        <begin position="1"/>
        <end position="17"/>
    </location>
</feature>
<keyword evidence="3" id="KW-1185">Reference proteome</keyword>
<dbReference type="AlphaFoldDB" id="A0AA47P2Z4"/>
<dbReference type="EMBL" id="JAOPHQ010002001">
    <property type="protein sequence ID" value="KAK0148731.1"/>
    <property type="molecule type" value="Genomic_DNA"/>
</dbReference>
<reference evidence="2" key="1">
    <citation type="journal article" date="2023" name="Front. Mar. Sci.">
        <title>A new Merluccius polli reference genome to investigate the effects of global change in West African waters.</title>
        <authorList>
            <person name="Mateo J.L."/>
            <person name="Blanco-Fernandez C."/>
            <person name="Garcia-Vazquez E."/>
            <person name="Machado-Schiaffino G."/>
        </authorList>
    </citation>
    <scope>NUCLEOTIDE SEQUENCE</scope>
    <source>
        <strain evidence="2">C29</strain>
        <tissue evidence="2">Fin</tissue>
    </source>
</reference>
<proteinExistence type="predicted"/>
<dbReference type="PANTHER" id="PTHR13192:SF3">
    <property type="entry name" value="COBALAMIN TRAFFICKING PROTEIN CBLD"/>
    <property type="match status" value="1"/>
</dbReference>
<sequence length="89" mass="9968">MVSSSSHPSSSAPLRSPTVQRDSRRFFGSYTNNTLFETDERYCKLGFEIEDLGCCKVIRHKLWGTHVFVGSVFTNAPADSPVMKMLHGN</sequence>
<dbReference type="GO" id="GO:0005739">
    <property type="term" value="C:mitochondrion"/>
    <property type="evidence" value="ECO:0007669"/>
    <property type="project" value="TreeGrafter"/>
</dbReference>
<gene>
    <name evidence="2" type="primary">Mmadhc</name>
    <name evidence="2" type="ORF">N1851_010929</name>
</gene>
<organism evidence="2 3">
    <name type="scientific">Merluccius polli</name>
    <name type="common">Benguela hake</name>
    <name type="synonym">Merluccius cadenati</name>
    <dbReference type="NCBI Taxonomy" id="89951"/>
    <lineage>
        <taxon>Eukaryota</taxon>
        <taxon>Metazoa</taxon>
        <taxon>Chordata</taxon>
        <taxon>Craniata</taxon>
        <taxon>Vertebrata</taxon>
        <taxon>Euteleostomi</taxon>
        <taxon>Actinopterygii</taxon>
        <taxon>Neopterygii</taxon>
        <taxon>Teleostei</taxon>
        <taxon>Neoteleostei</taxon>
        <taxon>Acanthomorphata</taxon>
        <taxon>Zeiogadaria</taxon>
        <taxon>Gadariae</taxon>
        <taxon>Gadiformes</taxon>
        <taxon>Gadoidei</taxon>
        <taxon>Merlucciidae</taxon>
        <taxon>Merluccius</taxon>
    </lineage>
</organism>
<dbReference type="Proteomes" id="UP001174136">
    <property type="component" value="Unassembled WGS sequence"/>
</dbReference>
<feature type="region of interest" description="Disordered" evidence="1">
    <location>
        <begin position="1"/>
        <end position="20"/>
    </location>
</feature>
<protein>
    <submittedName>
        <fullName evidence="2">Methylmalonic aciduria and homocystinuria type D, mitochondrial</fullName>
    </submittedName>
</protein>
<dbReference type="Pfam" id="PF10229">
    <property type="entry name" value="MMADHC"/>
    <property type="match status" value="1"/>
</dbReference>
<dbReference type="PANTHER" id="PTHR13192">
    <property type="entry name" value="MY011 PROTEIN"/>
    <property type="match status" value="1"/>
</dbReference>
<name>A0AA47P2Z4_MERPO</name>